<dbReference type="Pfam" id="PF24883">
    <property type="entry name" value="NPHP3_N"/>
    <property type="match status" value="1"/>
</dbReference>
<evidence type="ECO:0000313" key="4">
    <source>
        <dbReference type="Proteomes" id="UP000297777"/>
    </source>
</evidence>
<gene>
    <name evidence="3" type="ORF">BTUL_0050g00070</name>
</gene>
<dbReference type="PANTHER" id="PTHR10039">
    <property type="entry name" value="AMELOGENIN"/>
    <property type="match status" value="1"/>
</dbReference>
<evidence type="ECO:0000256" key="1">
    <source>
        <dbReference type="ARBA" id="ARBA00022737"/>
    </source>
</evidence>
<name>A0A4Z1EUV4_9HELO</name>
<dbReference type="AlphaFoldDB" id="A0A4Z1EUV4"/>
<protein>
    <recommendedName>
        <fullName evidence="2">Nephrocystin 3-like N-terminal domain-containing protein</fullName>
    </recommendedName>
</protein>
<dbReference type="EMBL" id="PQXH01000050">
    <property type="protein sequence ID" value="TGO14612.1"/>
    <property type="molecule type" value="Genomic_DNA"/>
</dbReference>
<comment type="caution">
    <text evidence="3">The sequence shown here is derived from an EMBL/GenBank/DDBJ whole genome shotgun (WGS) entry which is preliminary data.</text>
</comment>
<dbReference type="Proteomes" id="UP000297777">
    <property type="component" value="Unassembled WGS sequence"/>
</dbReference>
<dbReference type="InterPro" id="IPR027417">
    <property type="entry name" value="P-loop_NTPase"/>
</dbReference>
<evidence type="ECO:0000313" key="3">
    <source>
        <dbReference type="EMBL" id="TGO14612.1"/>
    </source>
</evidence>
<feature type="domain" description="Nephrocystin 3-like N-terminal" evidence="2">
    <location>
        <begin position="58"/>
        <end position="169"/>
    </location>
</feature>
<dbReference type="OrthoDB" id="21416at2759"/>
<sequence length="283" mass="32306">MSLGNSVNVDSKDVEIIWQPKSPINHDQLSKIEAWLEPTDHLNDFSELNRHIASRAPGTGIWVCDTPQYQQWHNTDDHGSIWVKGVAGAGKSVISACLVQHLKATEKSPVLSFFFRQTIESNRRSRNLVCDWLVQLLRYSDDLQVALNAIVDIKLKDFSDGQLWDYLLLATFRPQYVRMLMTSRPVQQLQLRLKDASIVHISLEDYRVGKDITLFVSQRLGKLFDGRNPDSKLTLHSIICDRFAGLFLYSRLLLDSLISALLSRQHLDFEEIASTLPVGMQEM</sequence>
<proteinExistence type="predicted"/>
<evidence type="ECO:0000259" key="2">
    <source>
        <dbReference type="Pfam" id="PF24883"/>
    </source>
</evidence>
<organism evidence="3 4">
    <name type="scientific">Botrytis tulipae</name>
    <dbReference type="NCBI Taxonomy" id="87230"/>
    <lineage>
        <taxon>Eukaryota</taxon>
        <taxon>Fungi</taxon>
        <taxon>Dikarya</taxon>
        <taxon>Ascomycota</taxon>
        <taxon>Pezizomycotina</taxon>
        <taxon>Leotiomycetes</taxon>
        <taxon>Helotiales</taxon>
        <taxon>Sclerotiniaceae</taxon>
        <taxon>Botrytis</taxon>
    </lineage>
</organism>
<dbReference type="SUPFAM" id="SSF52540">
    <property type="entry name" value="P-loop containing nucleoside triphosphate hydrolases"/>
    <property type="match status" value="1"/>
</dbReference>
<keyword evidence="4" id="KW-1185">Reference proteome</keyword>
<accession>A0A4Z1EUV4</accession>
<keyword evidence="1" id="KW-0677">Repeat</keyword>
<reference evidence="3 4" key="1">
    <citation type="submission" date="2017-12" db="EMBL/GenBank/DDBJ databases">
        <title>Comparative genomics of Botrytis spp.</title>
        <authorList>
            <person name="Valero-Jimenez C.A."/>
            <person name="Tapia P."/>
            <person name="Veloso J."/>
            <person name="Silva-Moreno E."/>
            <person name="Staats M."/>
            <person name="Valdes J.H."/>
            <person name="Van Kan J.A.L."/>
        </authorList>
    </citation>
    <scope>NUCLEOTIDE SEQUENCE [LARGE SCALE GENOMIC DNA]</scope>
    <source>
        <strain evidence="3 4">Bt9001</strain>
    </source>
</reference>
<dbReference type="InterPro" id="IPR056884">
    <property type="entry name" value="NPHP3-like_N"/>
</dbReference>